<evidence type="ECO:0000256" key="11">
    <source>
        <dbReference type="ARBA" id="ARBA00049396"/>
    </source>
</evidence>
<dbReference type="PANTHER" id="PTHR20836:SF0">
    <property type="entry name" value="4-HYDROXY-TETRAHYDRODIPICOLINATE REDUCTASE 1, CHLOROPLASTIC-RELATED"/>
    <property type="match status" value="1"/>
</dbReference>
<evidence type="ECO:0000259" key="14">
    <source>
        <dbReference type="Pfam" id="PF05173"/>
    </source>
</evidence>
<evidence type="ECO:0000256" key="4">
    <source>
        <dbReference type="ARBA" id="ARBA00022915"/>
    </source>
</evidence>
<dbReference type="Pfam" id="PF01113">
    <property type="entry name" value="DapB_N"/>
    <property type="match status" value="1"/>
</dbReference>
<comment type="similarity">
    <text evidence="1 12">Belongs to the DapB family.</text>
</comment>
<feature type="domain" description="Dihydrodipicolinate reductase N-terminal" evidence="13">
    <location>
        <begin position="44"/>
        <end position="106"/>
    </location>
</feature>
<dbReference type="InterPro" id="IPR000846">
    <property type="entry name" value="DapB_N"/>
</dbReference>
<keyword evidence="3 12" id="KW-0521">NADP</keyword>
<dbReference type="UniPathway" id="UPA00034">
    <property type="reaction ID" value="UER00018"/>
</dbReference>
<feature type="active site" description="Proton donor" evidence="12">
    <location>
        <position position="139"/>
    </location>
</feature>
<comment type="catalytic activity">
    <reaction evidence="11 12">
        <text>(S)-2,3,4,5-tetrahydrodipicolinate + NAD(+) + H2O = (2S,4S)-4-hydroxy-2,3,4,5-tetrahydrodipicolinate + NADH + H(+)</text>
        <dbReference type="Rhea" id="RHEA:35323"/>
        <dbReference type="ChEBI" id="CHEBI:15377"/>
        <dbReference type="ChEBI" id="CHEBI:15378"/>
        <dbReference type="ChEBI" id="CHEBI:16845"/>
        <dbReference type="ChEBI" id="CHEBI:57540"/>
        <dbReference type="ChEBI" id="CHEBI:57945"/>
        <dbReference type="ChEBI" id="CHEBI:67139"/>
        <dbReference type="EC" id="1.17.1.8"/>
    </reaction>
</comment>
<evidence type="ECO:0000256" key="10">
    <source>
        <dbReference type="ARBA" id="ARBA00049080"/>
    </source>
</evidence>
<dbReference type="EMBL" id="DSZT01000025">
    <property type="protein sequence ID" value="HGU41441.1"/>
    <property type="molecule type" value="Genomic_DNA"/>
</dbReference>
<feature type="binding site" evidence="12">
    <location>
        <begin position="145"/>
        <end position="146"/>
    </location>
    <ligand>
        <name>(S)-2,3,4,5-tetrahydrodipicolinate</name>
        <dbReference type="ChEBI" id="CHEBI:16845"/>
    </ligand>
</feature>
<dbReference type="InterPro" id="IPR023940">
    <property type="entry name" value="DHDPR_bac"/>
</dbReference>
<dbReference type="PIRSF" id="PIRSF000161">
    <property type="entry name" value="DHPR"/>
    <property type="match status" value="1"/>
</dbReference>
<keyword evidence="2 12" id="KW-0028">Amino-acid biosynthesis</keyword>
<feature type="binding site" evidence="12">
    <location>
        <begin position="79"/>
        <end position="81"/>
    </location>
    <ligand>
        <name>NAD(+)</name>
        <dbReference type="ChEBI" id="CHEBI:57540"/>
    </ligand>
</feature>
<dbReference type="Gene3D" id="3.40.50.720">
    <property type="entry name" value="NAD(P)-binding Rossmann-like Domain"/>
    <property type="match status" value="2"/>
</dbReference>
<proteinExistence type="inferred from homology"/>
<gene>
    <name evidence="12" type="primary">dapB</name>
    <name evidence="16" type="ORF">ENT72_00720</name>
    <name evidence="15" type="ORF">ENU12_09435</name>
</gene>
<dbReference type="PANTHER" id="PTHR20836">
    <property type="entry name" value="DIHYDRODIPICOLINATE REDUCTASE"/>
    <property type="match status" value="1"/>
</dbReference>
<keyword evidence="12" id="KW-0963">Cytoplasm</keyword>
<sequence length="226" mass="25191">MNRPNTVNIRYGLVGANGKMGVEIQSYFSSLGDLCVLRKDRGVLEEIERPQVIIDFSSPDAVFETVELCRKYSCGLVIGTTALTEEHFSRLKELSEHVPVVQSYNFSTGIAILKRIIKEYASYFEDWDAAMVEIHHNQKKDAPSGTAKMLKQALGREIPISSIRVGGIFGEHTLIFSNSGETVEITHRALSRRAFVIGVRNAALFVLGKEKGFFSYDDVLESAQAR</sequence>
<dbReference type="InterPro" id="IPR036291">
    <property type="entry name" value="NAD(P)-bd_dom_sf"/>
</dbReference>
<evidence type="ECO:0000256" key="12">
    <source>
        <dbReference type="HAMAP-Rule" id="MF_00102"/>
    </source>
</evidence>
<evidence type="ECO:0000259" key="13">
    <source>
        <dbReference type="Pfam" id="PF01113"/>
    </source>
</evidence>
<feature type="active site" description="Proton donor/acceptor" evidence="12">
    <location>
        <position position="135"/>
    </location>
</feature>
<comment type="caution">
    <text evidence="16">The sequence shown here is derived from an EMBL/GenBank/DDBJ whole genome shotgun (WGS) entry which is preliminary data.</text>
</comment>
<feature type="domain" description="Dihydrodipicolinate reductase C-terminal" evidence="14">
    <location>
        <begin position="109"/>
        <end position="220"/>
    </location>
</feature>
<keyword evidence="4 12" id="KW-0220">Diaminopimelate biosynthesis</keyword>
<dbReference type="GO" id="GO:0008839">
    <property type="term" value="F:4-hydroxy-tetrahydrodipicolinate reductase"/>
    <property type="evidence" value="ECO:0007669"/>
    <property type="project" value="UniProtKB-EC"/>
</dbReference>
<feature type="binding site" evidence="12">
    <location>
        <position position="39"/>
    </location>
    <ligand>
        <name>NADP(+)</name>
        <dbReference type="ChEBI" id="CHEBI:58349"/>
    </ligand>
</feature>
<protein>
    <recommendedName>
        <fullName evidence="9 12">4-hydroxy-tetrahydrodipicolinate reductase</fullName>
        <shortName evidence="12">HTPA reductase</shortName>
        <ecNumber evidence="9 12">1.17.1.8</ecNumber>
    </recommendedName>
</protein>
<evidence type="ECO:0000256" key="1">
    <source>
        <dbReference type="ARBA" id="ARBA00006642"/>
    </source>
</evidence>
<evidence type="ECO:0000256" key="7">
    <source>
        <dbReference type="ARBA" id="ARBA00023154"/>
    </source>
</evidence>
<evidence type="ECO:0000256" key="9">
    <source>
        <dbReference type="ARBA" id="ARBA00038983"/>
    </source>
</evidence>
<feature type="binding site" evidence="12">
    <location>
        <position position="136"/>
    </location>
    <ligand>
        <name>(S)-2,3,4,5-tetrahydrodipicolinate</name>
        <dbReference type="ChEBI" id="CHEBI:16845"/>
    </ligand>
</feature>
<feature type="binding site" evidence="12">
    <location>
        <begin position="15"/>
        <end position="20"/>
    </location>
    <ligand>
        <name>NAD(+)</name>
        <dbReference type="ChEBI" id="CHEBI:57540"/>
    </ligand>
</feature>
<keyword evidence="6 12" id="KW-0520">NAD</keyword>
<evidence type="ECO:0000256" key="2">
    <source>
        <dbReference type="ARBA" id="ARBA00022605"/>
    </source>
</evidence>
<comment type="function">
    <text evidence="12">Catalyzes the conversion of 4-hydroxy-tetrahydrodipicolinate (HTPA) to tetrahydrodipicolinate.</text>
</comment>
<accession>A0A7C4RXY8</accession>
<dbReference type="EMBL" id="DTBH01000193">
    <property type="protein sequence ID" value="HGQ78097.1"/>
    <property type="molecule type" value="Genomic_DNA"/>
</dbReference>
<name>A0A7C4RXY8_FERPE</name>
<dbReference type="SUPFAM" id="SSF55347">
    <property type="entry name" value="Glyceraldehyde-3-phosphate dehydrogenase-like, C-terminal domain"/>
    <property type="match status" value="1"/>
</dbReference>
<dbReference type="Gene3D" id="3.30.360.10">
    <property type="entry name" value="Dihydrodipicolinate Reductase, domain 2"/>
    <property type="match status" value="2"/>
</dbReference>
<evidence type="ECO:0000256" key="3">
    <source>
        <dbReference type="ARBA" id="ARBA00022857"/>
    </source>
</evidence>
<dbReference type="EC" id="1.17.1.8" evidence="9 12"/>
<feature type="binding site" evidence="12">
    <location>
        <begin position="103"/>
        <end position="106"/>
    </location>
    <ligand>
        <name>NAD(+)</name>
        <dbReference type="ChEBI" id="CHEBI:57540"/>
    </ligand>
</feature>
<dbReference type="GO" id="GO:0050661">
    <property type="term" value="F:NADP binding"/>
    <property type="evidence" value="ECO:0007669"/>
    <property type="project" value="UniProtKB-UniRule"/>
</dbReference>
<dbReference type="GO" id="GO:0016726">
    <property type="term" value="F:oxidoreductase activity, acting on CH or CH2 groups, NAD or NADP as acceptor"/>
    <property type="evidence" value="ECO:0007669"/>
    <property type="project" value="UniProtKB-UniRule"/>
</dbReference>
<comment type="pathway">
    <text evidence="8 12">Amino-acid biosynthesis; L-lysine biosynthesis via DAP pathway; (S)-tetrahydrodipicolinate from L-aspartate: step 4/4.</text>
</comment>
<comment type="caution">
    <text evidence="12">Lacks conserved residue(s) required for the propagation of feature annotation.</text>
</comment>
<dbReference type="GO" id="GO:0005829">
    <property type="term" value="C:cytosol"/>
    <property type="evidence" value="ECO:0007669"/>
    <property type="project" value="TreeGrafter"/>
</dbReference>
<organism evidence="16">
    <name type="scientific">Fervidobacterium pennivorans</name>
    <dbReference type="NCBI Taxonomy" id="93466"/>
    <lineage>
        <taxon>Bacteria</taxon>
        <taxon>Thermotogati</taxon>
        <taxon>Thermotogota</taxon>
        <taxon>Thermotogae</taxon>
        <taxon>Thermotogales</taxon>
        <taxon>Fervidobacteriaceae</taxon>
        <taxon>Fervidobacterium</taxon>
    </lineage>
</organism>
<dbReference type="OrthoDB" id="9790352at2"/>
<evidence type="ECO:0000313" key="15">
    <source>
        <dbReference type="EMBL" id="HGQ78097.1"/>
    </source>
</evidence>
<evidence type="ECO:0000256" key="6">
    <source>
        <dbReference type="ARBA" id="ARBA00023027"/>
    </source>
</evidence>
<comment type="catalytic activity">
    <reaction evidence="10 12">
        <text>(S)-2,3,4,5-tetrahydrodipicolinate + NADP(+) + H2O = (2S,4S)-4-hydroxy-2,3,4,5-tetrahydrodipicolinate + NADPH + H(+)</text>
        <dbReference type="Rhea" id="RHEA:35331"/>
        <dbReference type="ChEBI" id="CHEBI:15377"/>
        <dbReference type="ChEBI" id="CHEBI:15378"/>
        <dbReference type="ChEBI" id="CHEBI:16845"/>
        <dbReference type="ChEBI" id="CHEBI:57783"/>
        <dbReference type="ChEBI" id="CHEBI:58349"/>
        <dbReference type="ChEBI" id="CHEBI:67139"/>
        <dbReference type="EC" id="1.17.1.8"/>
    </reaction>
</comment>
<dbReference type="SUPFAM" id="SSF51735">
    <property type="entry name" value="NAD(P)-binding Rossmann-fold domains"/>
    <property type="match status" value="1"/>
</dbReference>
<evidence type="ECO:0000256" key="5">
    <source>
        <dbReference type="ARBA" id="ARBA00023002"/>
    </source>
</evidence>
<dbReference type="HAMAP" id="MF_00102">
    <property type="entry name" value="DapB"/>
    <property type="match status" value="1"/>
</dbReference>
<comment type="subcellular location">
    <subcellularLocation>
        <location evidence="12">Cytoplasm</location>
    </subcellularLocation>
</comment>
<dbReference type="Pfam" id="PF05173">
    <property type="entry name" value="DapB_C"/>
    <property type="match status" value="1"/>
</dbReference>
<comment type="caution">
    <text evidence="12">Was originally thought to be a dihydrodipicolinate reductase (DHDPR), catalyzing the conversion of dihydrodipicolinate to tetrahydrodipicolinate. However, it was shown in E.coli that the substrate of the enzymatic reaction is not dihydrodipicolinate (DHDP) but in fact (2S,4S)-4-hydroxy-2,3,4,5-tetrahydrodipicolinic acid (HTPA), the product released by the DapA-catalyzed reaction.</text>
</comment>
<comment type="subunit">
    <text evidence="12">Homotetramer.</text>
</comment>
<dbReference type="GO" id="GO:0051287">
    <property type="term" value="F:NAD binding"/>
    <property type="evidence" value="ECO:0007669"/>
    <property type="project" value="UniProtKB-UniRule"/>
</dbReference>
<dbReference type="CDD" id="cd02274">
    <property type="entry name" value="DHDPR_N"/>
    <property type="match status" value="1"/>
</dbReference>
<evidence type="ECO:0000313" key="16">
    <source>
        <dbReference type="EMBL" id="HGU41441.1"/>
    </source>
</evidence>
<dbReference type="GO" id="GO:0019877">
    <property type="term" value="P:diaminopimelate biosynthetic process"/>
    <property type="evidence" value="ECO:0007669"/>
    <property type="project" value="UniProtKB-UniRule"/>
</dbReference>
<reference evidence="16" key="1">
    <citation type="journal article" date="2020" name="mSystems">
        <title>Genome- and Community-Level Interaction Insights into Carbon Utilization and Element Cycling Functions of Hydrothermarchaeota in Hydrothermal Sediment.</title>
        <authorList>
            <person name="Zhou Z."/>
            <person name="Liu Y."/>
            <person name="Xu W."/>
            <person name="Pan J."/>
            <person name="Luo Z.H."/>
            <person name="Li M."/>
        </authorList>
    </citation>
    <scope>NUCLEOTIDE SEQUENCE [LARGE SCALE GENOMIC DNA]</scope>
    <source>
        <strain evidence="16">SpSt-604</strain>
        <strain evidence="15">SpSt-640</strain>
    </source>
</reference>
<dbReference type="InterPro" id="IPR022663">
    <property type="entry name" value="DapB_C"/>
</dbReference>
<dbReference type="GO" id="GO:0009089">
    <property type="term" value="P:lysine biosynthetic process via diaminopimelate"/>
    <property type="evidence" value="ECO:0007669"/>
    <property type="project" value="UniProtKB-UniRule"/>
</dbReference>
<keyword evidence="7 12" id="KW-0457">Lysine biosynthesis</keyword>
<evidence type="ECO:0000256" key="8">
    <source>
        <dbReference type="ARBA" id="ARBA00037922"/>
    </source>
</evidence>
<keyword evidence="5 12" id="KW-0560">Oxidoreductase</keyword>
<dbReference type="AlphaFoldDB" id="A0A7C4RXY8"/>